<evidence type="ECO:0000256" key="8">
    <source>
        <dbReference type="ARBA" id="ARBA00042574"/>
    </source>
</evidence>
<accession>A0A4Y7NKV1</accession>
<reference evidence="12" key="1">
    <citation type="submission" date="2018-08" db="EMBL/GenBank/DDBJ databases">
        <authorList>
            <person name="Cornetti L."/>
        </authorList>
    </citation>
    <scope>NUCLEOTIDE SEQUENCE</scope>
    <source>
        <strain evidence="12">DE-FRO-2-1</strain>
    </source>
</reference>
<dbReference type="Pfam" id="PF04577">
    <property type="entry name" value="Glyco_transf_61"/>
    <property type="match status" value="1"/>
</dbReference>
<evidence type="ECO:0000256" key="7">
    <source>
        <dbReference type="ARBA" id="ARBA00040944"/>
    </source>
</evidence>
<keyword evidence="2" id="KW-0328">Glycosyltransferase</keyword>
<proteinExistence type="evidence at transcript level"/>
<name>A0A4Y7NKV1_9CRUS</name>
<feature type="domain" description="Glycosyltransferase 61 catalytic" evidence="11">
    <location>
        <begin position="350"/>
        <end position="456"/>
    </location>
</feature>
<dbReference type="EC" id="2.4.1.255" evidence="1"/>
<evidence type="ECO:0000256" key="9">
    <source>
        <dbReference type="ARBA" id="ARBA00048317"/>
    </source>
</evidence>
<keyword evidence="4" id="KW-0732">Signal</keyword>
<evidence type="ECO:0000256" key="6">
    <source>
        <dbReference type="ARBA" id="ARBA00023180"/>
    </source>
</evidence>
<evidence type="ECO:0000256" key="1">
    <source>
        <dbReference type="ARBA" id="ARBA00011970"/>
    </source>
</evidence>
<dbReference type="PANTHER" id="PTHR20961">
    <property type="entry name" value="GLYCOSYLTRANSFERASE"/>
    <property type="match status" value="1"/>
</dbReference>
<dbReference type="InterPro" id="IPR049625">
    <property type="entry name" value="Glyco_transf_61_cat"/>
</dbReference>
<evidence type="ECO:0000256" key="2">
    <source>
        <dbReference type="ARBA" id="ARBA00022676"/>
    </source>
</evidence>
<keyword evidence="6" id="KW-0325">Glycoprotein</keyword>
<dbReference type="PANTHER" id="PTHR20961:SF148">
    <property type="entry name" value="EGF DOMAIN-SPECIFIC O-LINKED N-ACETYLGLUCOSAMINE TRANSFERASE"/>
    <property type="match status" value="1"/>
</dbReference>
<comment type="catalytic activity">
    <reaction evidence="10">
        <text>L-threonyl-[protein] + UDP-N-acetyl-alpha-D-glucosamine = 3-O-(N-acetyl-beta-D-glucosaminyl)-L-threonyl-[protein] + UDP + H(+)</text>
        <dbReference type="Rhea" id="RHEA:48908"/>
        <dbReference type="Rhea" id="RHEA-COMP:11060"/>
        <dbReference type="Rhea" id="RHEA-COMP:12252"/>
        <dbReference type="ChEBI" id="CHEBI:15378"/>
        <dbReference type="ChEBI" id="CHEBI:30013"/>
        <dbReference type="ChEBI" id="CHEBI:57705"/>
        <dbReference type="ChEBI" id="CHEBI:58223"/>
        <dbReference type="ChEBI" id="CHEBI:90840"/>
        <dbReference type="EC" id="2.4.1.255"/>
    </reaction>
</comment>
<evidence type="ECO:0000313" key="12">
    <source>
        <dbReference type="EMBL" id="SVE92895.1"/>
    </source>
</evidence>
<evidence type="ECO:0000256" key="3">
    <source>
        <dbReference type="ARBA" id="ARBA00022679"/>
    </source>
</evidence>
<evidence type="ECO:0000256" key="4">
    <source>
        <dbReference type="ARBA" id="ARBA00022729"/>
    </source>
</evidence>
<evidence type="ECO:0000256" key="10">
    <source>
        <dbReference type="ARBA" id="ARBA00049432"/>
    </source>
</evidence>
<organism evidence="12">
    <name type="scientific">Moina brachiata</name>
    <dbReference type="NCBI Taxonomy" id="675436"/>
    <lineage>
        <taxon>Eukaryota</taxon>
        <taxon>Metazoa</taxon>
        <taxon>Ecdysozoa</taxon>
        <taxon>Arthropoda</taxon>
        <taxon>Crustacea</taxon>
        <taxon>Branchiopoda</taxon>
        <taxon>Diplostraca</taxon>
        <taxon>Cladocera</taxon>
        <taxon>Anomopoda</taxon>
        <taxon>Moinidae</taxon>
        <taxon>Moina</taxon>
    </lineage>
</organism>
<gene>
    <name evidence="12" type="primary">EOG090X02IK</name>
</gene>
<evidence type="ECO:0000259" key="11">
    <source>
        <dbReference type="Pfam" id="PF04577"/>
    </source>
</evidence>
<dbReference type="AlphaFoldDB" id="A0A4Y7NKV1"/>
<dbReference type="GO" id="GO:0005788">
    <property type="term" value="C:endoplasmic reticulum lumen"/>
    <property type="evidence" value="ECO:0007669"/>
    <property type="project" value="TreeGrafter"/>
</dbReference>
<sequence length="550" mass="63896">MQSVQEGKKHPSHVYNTNTKAHVPPLRTVQVSTVLPEVLLRPWSPGSLDLPDAHITRYLNSFPDEGVKCKNSRFCKYRTVLNTGLCWGYEEDCAEHLGYSDASCPGDHKGWVASKSQQLETFFKQTDFGFIKQQIESMKTICKPEKPGDSHLDCSQYLQFCQGSKVYIDFRDVAKRKEPFRYKMDVLKKGQIRGRCKLDNSTLTAEAVHLSPLQSWGPEIQHIQETASQINRKSKFCDVYVERPTYIMKIDATVNMYHHFCDFFNLYTSMHVNGSHNKDMFSRDVNILIWETYTYSSNFGHTWSAFTKHPLWNLKTFEGKRVCFQNVVFPLLPRMIFGLYYNTPVIWGCQESGLFHAFSKFILHRLKIPKRTAVGWEDEHPIRVTLLSRNTQYRRILNEKELLDKLISSPRGYIVKRVEFTHETDFRLQLQTIHETDILIGMHGAGLTHALFLPDWGAVFELYNCEDEHCYADLARLRGVFYRTWTDRKKLTPQDKGNHPDGGPHAKFTNYAFDPEEFLRIVDEAADHVAKHPAYLHLYPSPKSHLQDEL</sequence>
<keyword evidence="3" id="KW-0808">Transferase</keyword>
<comment type="catalytic activity">
    <reaction evidence="9">
        <text>L-seryl-[protein] + UDP-N-acetyl-alpha-D-glucosamine = 3-O-(N-acetyl-beta-D-glucosaminyl)-L-seryl-[protein] + UDP + H(+)</text>
        <dbReference type="Rhea" id="RHEA:48904"/>
        <dbReference type="Rhea" id="RHEA-COMP:9863"/>
        <dbReference type="Rhea" id="RHEA-COMP:12251"/>
        <dbReference type="ChEBI" id="CHEBI:15378"/>
        <dbReference type="ChEBI" id="CHEBI:29999"/>
        <dbReference type="ChEBI" id="CHEBI:57705"/>
        <dbReference type="ChEBI" id="CHEBI:58223"/>
        <dbReference type="ChEBI" id="CHEBI:90838"/>
        <dbReference type="EC" id="2.4.1.255"/>
    </reaction>
</comment>
<dbReference type="InterPro" id="IPR007657">
    <property type="entry name" value="Glycosyltransferase_61"/>
</dbReference>
<dbReference type="EMBL" id="LR023276">
    <property type="protein sequence ID" value="SVE92895.1"/>
    <property type="molecule type" value="mRNA"/>
</dbReference>
<evidence type="ECO:0000256" key="5">
    <source>
        <dbReference type="ARBA" id="ARBA00022824"/>
    </source>
</evidence>
<protein>
    <recommendedName>
        <fullName evidence="7">EGF domain-specific O-linked N-acetylglucosamine transferase</fullName>
        <ecNumber evidence="1">2.4.1.255</ecNumber>
    </recommendedName>
    <alternativeName>
        <fullName evidence="8">Extracellular O-linked N-acetylglucosamine transferase</fullName>
    </alternativeName>
</protein>
<dbReference type="GO" id="GO:0097363">
    <property type="term" value="F:protein O-acetylglucosaminyltransferase activity"/>
    <property type="evidence" value="ECO:0007669"/>
    <property type="project" value="UniProtKB-EC"/>
</dbReference>
<keyword evidence="5" id="KW-0256">Endoplasmic reticulum</keyword>